<organism evidence="1 2">
    <name type="scientific">Ambrosia artemisiifolia</name>
    <name type="common">Common ragweed</name>
    <dbReference type="NCBI Taxonomy" id="4212"/>
    <lineage>
        <taxon>Eukaryota</taxon>
        <taxon>Viridiplantae</taxon>
        <taxon>Streptophyta</taxon>
        <taxon>Embryophyta</taxon>
        <taxon>Tracheophyta</taxon>
        <taxon>Spermatophyta</taxon>
        <taxon>Magnoliopsida</taxon>
        <taxon>eudicotyledons</taxon>
        <taxon>Gunneridae</taxon>
        <taxon>Pentapetalae</taxon>
        <taxon>asterids</taxon>
        <taxon>campanulids</taxon>
        <taxon>Asterales</taxon>
        <taxon>Asteraceae</taxon>
        <taxon>Asteroideae</taxon>
        <taxon>Heliantheae alliance</taxon>
        <taxon>Heliantheae</taxon>
        <taxon>Ambrosia</taxon>
    </lineage>
</organism>
<accession>A0AAD5CE85</accession>
<sequence>MVYYKTKEARMASINIRNLQVLYTVNENLQAVAFWKCINTSEGNEDADDP</sequence>
<name>A0AAD5CE85_AMBAR</name>
<evidence type="ECO:0000313" key="1">
    <source>
        <dbReference type="EMBL" id="KAI7740281.1"/>
    </source>
</evidence>
<dbReference type="AlphaFoldDB" id="A0AAD5CE85"/>
<comment type="caution">
    <text evidence="1">The sequence shown here is derived from an EMBL/GenBank/DDBJ whole genome shotgun (WGS) entry which is preliminary data.</text>
</comment>
<gene>
    <name evidence="1" type="ORF">M8C21_020817</name>
</gene>
<reference evidence="1" key="1">
    <citation type="submission" date="2022-06" db="EMBL/GenBank/DDBJ databases">
        <title>Uncovering the hologenomic basis of an extraordinary plant invasion.</title>
        <authorList>
            <person name="Bieker V.C."/>
            <person name="Martin M.D."/>
            <person name="Gilbert T."/>
            <person name="Hodgins K."/>
            <person name="Battlay P."/>
            <person name="Petersen B."/>
            <person name="Wilson J."/>
        </authorList>
    </citation>
    <scope>NUCLEOTIDE SEQUENCE</scope>
    <source>
        <strain evidence="1">AA19_3_7</strain>
        <tissue evidence="1">Leaf</tissue>
    </source>
</reference>
<protein>
    <submittedName>
        <fullName evidence="1">Uncharacterized protein</fullName>
    </submittedName>
</protein>
<proteinExistence type="predicted"/>
<dbReference type="Proteomes" id="UP001206925">
    <property type="component" value="Unassembled WGS sequence"/>
</dbReference>
<evidence type="ECO:0000313" key="2">
    <source>
        <dbReference type="Proteomes" id="UP001206925"/>
    </source>
</evidence>
<feature type="non-terminal residue" evidence="1">
    <location>
        <position position="50"/>
    </location>
</feature>
<keyword evidence="2" id="KW-1185">Reference proteome</keyword>
<dbReference type="EMBL" id="JAMZMK010008472">
    <property type="protein sequence ID" value="KAI7740281.1"/>
    <property type="molecule type" value="Genomic_DNA"/>
</dbReference>